<dbReference type="EMBL" id="CP139779">
    <property type="protein sequence ID" value="WQB69595.1"/>
    <property type="molecule type" value="Genomic_DNA"/>
</dbReference>
<proteinExistence type="predicted"/>
<feature type="chain" id="PRO_5047078023" description="D-glucuronyl C5-epimerase C-terminal domain-containing protein" evidence="1">
    <location>
        <begin position="32"/>
        <end position="679"/>
    </location>
</feature>
<gene>
    <name evidence="2" type="ORF">T9R20_12935</name>
</gene>
<protein>
    <recommendedName>
        <fullName evidence="4">D-glucuronyl C5-epimerase C-terminal domain-containing protein</fullName>
    </recommendedName>
</protein>
<evidence type="ECO:0000256" key="1">
    <source>
        <dbReference type="SAM" id="SignalP"/>
    </source>
</evidence>
<keyword evidence="3" id="KW-1185">Reference proteome</keyword>
<reference evidence="2 3" key="1">
    <citation type="submission" date="2023-06" db="EMBL/GenBank/DDBJ databases">
        <title>Rock-solubilizing bacteria, Microbacterium invictum, promotes re-establishment of vegetation in rocky wasteland by accelerating rock bio-weathering and reshaping soil bacterial community.</title>
        <authorList>
            <person name="Liu C."/>
        </authorList>
    </citation>
    <scope>NUCLEOTIDE SEQUENCE [LARGE SCALE GENOMIC DNA]</scope>
    <source>
        <strain evidence="2 3">X-18</strain>
    </source>
</reference>
<evidence type="ECO:0000313" key="3">
    <source>
        <dbReference type="Proteomes" id="UP001324533"/>
    </source>
</evidence>
<feature type="signal peptide" evidence="1">
    <location>
        <begin position="1"/>
        <end position="31"/>
    </location>
</feature>
<accession>A0ABZ0V7K4</accession>
<organism evidence="2 3">
    <name type="scientific">Microbacterium invictum</name>
    <dbReference type="NCBI Taxonomy" id="515415"/>
    <lineage>
        <taxon>Bacteria</taxon>
        <taxon>Bacillati</taxon>
        <taxon>Actinomycetota</taxon>
        <taxon>Actinomycetes</taxon>
        <taxon>Micrococcales</taxon>
        <taxon>Microbacteriaceae</taxon>
        <taxon>Microbacterium</taxon>
    </lineage>
</organism>
<keyword evidence="1" id="KW-0732">Signal</keyword>
<sequence length="679" mass="70207">MNTHARRGARWAVAGAAVVALTVGLVSPAAASAPAPAGAAPAASVNSAPLTNLSHLDFLLDQATPPAGVEGHTTYRLAEEPTLTLPWTYADARGGGTFERVGGGPLDPETGYWGQGAYNADDISRAAVVYLRHFAQTGEEASADKAYELLRGLTYMQTVSGPNAGNVVLWMQPDGALNPSAEPVELPDPSDSGASYWLARTIWALGEGYAAFADVDPAFAAFLDERLDLALAALDRQVLSRYGEWTESDGLRVPAWLIVDGADASAEAVLGLAARVAAGPDAPEARDALAKLAEGIAAMSAGDEKSWPYGAVLPWAQSRSMWHAWASQMPAALAAASEALGDPSLIEPAVGDAAVFTPTLLTAGGADNGWFPSPTDRVQIAYGVDSRVQSLLAVSDATGSAGLEGLAGLQAAWYFGVNRAGEPMYDPATGVTYDGLQPDGSINRNSGAESAIHGLLTMLALDAHPDVAARATTLTTVTAQDGLRVVEAEDAVATDGTVTTPESWTGESSWSGDALTLAPGQEATWDVGAADTRRWLEPVVWSDPGESSRSTWRPGGQLQVSGPAQGISPSPGVLLPYALTAPLSANRDEVSVKALSGELMLDAILVRPWLSRLVLEGDGARTELVQSTATGVQRAMLGADGVDSTIRVFDESGELVRTTSVTGEASVVVPSGGFALAEG</sequence>
<dbReference type="RefSeq" id="WP_322409717.1">
    <property type="nucleotide sequence ID" value="NZ_CP139779.1"/>
</dbReference>
<dbReference type="Proteomes" id="UP001324533">
    <property type="component" value="Chromosome"/>
</dbReference>
<name>A0ABZ0V7K4_9MICO</name>
<evidence type="ECO:0008006" key="4">
    <source>
        <dbReference type="Google" id="ProtNLM"/>
    </source>
</evidence>
<evidence type="ECO:0000313" key="2">
    <source>
        <dbReference type="EMBL" id="WQB69595.1"/>
    </source>
</evidence>